<evidence type="ECO:0000313" key="1">
    <source>
        <dbReference type="EnsemblPlants" id="PGSC0003DMT400001053"/>
    </source>
</evidence>
<reference evidence="2" key="1">
    <citation type="journal article" date="2011" name="Nature">
        <title>Genome sequence and analysis of the tuber crop potato.</title>
        <authorList>
            <consortium name="The Potato Genome Sequencing Consortium"/>
        </authorList>
    </citation>
    <scope>NUCLEOTIDE SEQUENCE [LARGE SCALE GENOMIC DNA]</scope>
    <source>
        <strain evidence="2">cv. DM1-3 516 R44</strain>
    </source>
</reference>
<sequence>MKMLLNVFLDLKCNFRIHFKRFNLLKSQLPLMLTDAESYWWHLQPLAMVQFLLPSSIRVAMRHISSRMAPLVALQKEVYIQLLALAVGAPPNVGDAYSSKSQDHK</sequence>
<dbReference type="RefSeq" id="XP_015164921.1">
    <property type="nucleotide sequence ID" value="XM_015309435.1"/>
</dbReference>
<dbReference type="Proteomes" id="UP000011115">
    <property type="component" value="Unassembled WGS sequence"/>
</dbReference>
<gene>
    <name evidence="1" type="primary">LOC102592232</name>
</gene>
<accession>M0ZHT5</accession>
<reference evidence="1" key="2">
    <citation type="submission" date="2015-06" db="UniProtKB">
        <authorList>
            <consortium name="EnsemblPlants"/>
        </authorList>
    </citation>
    <scope>IDENTIFICATION</scope>
    <source>
        <strain evidence="1">DM1-3 516 R44</strain>
    </source>
</reference>
<evidence type="ECO:0000313" key="2">
    <source>
        <dbReference type="Proteomes" id="UP000011115"/>
    </source>
</evidence>
<dbReference type="HOGENOM" id="CLU_2241389_0_0_1"/>
<organism evidence="1 2">
    <name type="scientific">Solanum tuberosum</name>
    <name type="common">Potato</name>
    <dbReference type="NCBI Taxonomy" id="4113"/>
    <lineage>
        <taxon>Eukaryota</taxon>
        <taxon>Viridiplantae</taxon>
        <taxon>Streptophyta</taxon>
        <taxon>Embryophyta</taxon>
        <taxon>Tracheophyta</taxon>
        <taxon>Spermatophyta</taxon>
        <taxon>Magnoliopsida</taxon>
        <taxon>eudicotyledons</taxon>
        <taxon>Gunneridae</taxon>
        <taxon>Pentapetalae</taxon>
        <taxon>asterids</taxon>
        <taxon>lamiids</taxon>
        <taxon>Solanales</taxon>
        <taxon>Solanaceae</taxon>
        <taxon>Solanoideae</taxon>
        <taxon>Solaneae</taxon>
        <taxon>Solanum</taxon>
    </lineage>
</organism>
<dbReference type="PaxDb" id="4113-PGSC0003DMT400001053"/>
<dbReference type="ExpressionAtlas" id="M0ZHT5">
    <property type="expression patterns" value="baseline and differential"/>
</dbReference>
<proteinExistence type="predicted"/>
<dbReference type="GeneID" id="102592232"/>
<dbReference type="Gramene" id="PGSC0003DMT400001053">
    <property type="protein sequence ID" value="PGSC0003DMT400001053"/>
    <property type="gene ID" value="PGSC0003DMG400000397"/>
</dbReference>
<keyword evidence="2" id="KW-1185">Reference proteome</keyword>
<dbReference type="InParanoid" id="M0ZHT5"/>
<dbReference type="KEGG" id="sot:102592232"/>
<dbReference type="AlphaFoldDB" id="M0ZHT5"/>
<protein>
    <submittedName>
        <fullName evidence="1">Uncharacterized protein</fullName>
    </submittedName>
</protein>
<name>M0ZHT5_SOLTU</name>
<dbReference type="EnsemblPlants" id="PGSC0003DMT400001053">
    <property type="protein sequence ID" value="PGSC0003DMT400001053"/>
    <property type="gene ID" value="PGSC0003DMG400000397"/>
</dbReference>